<keyword evidence="5" id="KW-0539">Nucleus</keyword>
<evidence type="ECO:0000256" key="6">
    <source>
        <dbReference type="ARBA" id="ARBA00023306"/>
    </source>
</evidence>
<dbReference type="InterPro" id="IPR003511">
    <property type="entry name" value="HORMA_dom"/>
</dbReference>
<reference evidence="8 9" key="1">
    <citation type="journal article" date="2018" name="PLoS ONE">
        <title>The draft genome of Kipferlia bialata reveals reductive genome evolution in fornicate parasites.</title>
        <authorList>
            <person name="Tanifuji G."/>
            <person name="Takabayashi S."/>
            <person name="Kume K."/>
            <person name="Takagi M."/>
            <person name="Nakayama T."/>
            <person name="Kamikawa R."/>
            <person name="Inagaki Y."/>
            <person name="Hashimoto T."/>
        </authorList>
    </citation>
    <scope>NUCLEOTIDE SEQUENCE [LARGE SCALE GENOMIC DNA]</scope>
    <source>
        <strain evidence="8">NY0173</strain>
    </source>
</reference>
<organism evidence="8 9">
    <name type="scientific">Kipferlia bialata</name>
    <dbReference type="NCBI Taxonomy" id="797122"/>
    <lineage>
        <taxon>Eukaryota</taxon>
        <taxon>Metamonada</taxon>
        <taxon>Carpediemonas-like organisms</taxon>
        <taxon>Kipferlia</taxon>
    </lineage>
</organism>
<dbReference type="PANTHER" id="PTHR11842">
    <property type="entry name" value="MITOTIC SPINDLE ASSEMBLY CHECKPOINT PROTEIN MAD2"/>
    <property type="match status" value="1"/>
</dbReference>
<keyword evidence="4" id="KW-0498">Mitosis</keyword>
<dbReference type="GO" id="GO:0005737">
    <property type="term" value="C:cytoplasm"/>
    <property type="evidence" value="ECO:0007669"/>
    <property type="project" value="TreeGrafter"/>
</dbReference>
<protein>
    <recommendedName>
        <fullName evidence="7">HORMA domain-containing protein</fullName>
    </recommendedName>
</protein>
<evidence type="ECO:0000313" key="8">
    <source>
        <dbReference type="EMBL" id="GIQ83430.1"/>
    </source>
</evidence>
<sequence>MGFADSLPSALAASALKVFRKKPLKLGCSQSVLYAFRDDIDSGALDLGGCILYLRGVYQPDAFERVPKYGVPMQIAKDPGLMKYLGTVLQNVSE</sequence>
<comment type="caution">
    <text evidence="8">The sequence shown here is derived from an EMBL/GenBank/DDBJ whole genome shotgun (WGS) entry which is preliminary data.</text>
</comment>
<gene>
    <name evidence="8" type="ORF">KIPB_004748</name>
</gene>
<evidence type="ECO:0000259" key="7">
    <source>
        <dbReference type="PROSITE" id="PS50815"/>
    </source>
</evidence>
<dbReference type="PANTHER" id="PTHR11842:SF11">
    <property type="entry name" value="MITOTIC SPINDLE ASSEMBLY CHECKPOINT PROTEIN MAD2A"/>
    <property type="match status" value="1"/>
</dbReference>
<comment type="similarity">
    <text evidence="2">Belongs to the MAD2 family.</text>
</comment>
<evidence type="ECO:0000256" key="3">
    <source>
        <dbReference type="ARBA" id="ARBA00022618"/>
    </source>
</evidence>
<feature type="domain" description="HORMA" evidence="7">
    <location>
        <begin position="34"/>
        <end position="94"/>
    </location>
</feature>
<dbReference type="PROSITE" id="PS50815">
    <property type="entry name" value="HORMA"/>
    <property type="match status" value="1"/>
</dbReference>
<dbReference type="GO" id="GO:0007094">
    <property type="term" value="P:mitotic spindle assembly checkpoint signaling"/>
    <property type="evidence" value="ECO:0007669"/>
    <property type="project" value="TreeGrafter"/>
</dbReference>
<dbReference type="OrthoDB" id="21254at2759"/>
<comment type="subcellular location">
    <subcellularLocation>
        <location evidence="1">Nucleus</location>
    </subcellularLocation>
</comment>
<keyword evidence="3" id="KW-0132">Cell division</keyword>
<dbReference type="InterPro" id="IPR045091">
    <property type="entry name" value="Mad2-like"/>
</dbReference>
<dbReference type="SUPFAM" id="SSF56019">
    <property type="entry name" value="The spindle assembly checkpoint protein mad2"/>
    <property type="match status" value="1"/>
</dbReference>
<dbReference type="GO" id="GO:0051301">
    <property type="term" value="P:cell division"/>
    <property type="evidence" value="ECO:0007669"/>
    <property type="project" value="UniProtKB-KW"/>
</dbReference>
<dbReference type="EMBL" id="BDIP01001045">
    <property type="protein sequence ID" value="GIQ83430.1"/>
    <property type="molecule type" value="Genomic_DNA"/>
</dbReference>
<dbReference type="Proteomes" id="UP000265618">
    <property type="component" value="Unassembled WGS sequence"/>
</dbReference>
<dbReference type="GO" id="GO:0000776">
    <property type="term" value="C:kinetochore"/>
    <property type="evidence" value="ECO:0007669"/>
    <property type="project" value="TreeGrafter"/>
</dbReference>
<proteinExistence type="inferred from homology"/>
<evidence type="ECO:0000256" key="4">
    <source>
        <dbReference type="ARBA" id="ARBA00022776"/>
    </source>
</evidence>
<evidence type="ECO:0000256" key="1">
    <source>
        <dbReference type="ARBA" id="ARBA00004123"/>
    </source>
</evidence>
<keyword evidence="9" id="KW-1185">Reference proteome</keyword>
<keyword evidence="6" id="KW-0131">Cell cycle</keyword>
<evidence type="ECO:0000256" key="5">
    <source>
        <dbReference type="ARBA" id="ARBA00023242"/>
    </source>
</evidence>
<name>A0A9K3GIF6_9EUKA</name>
<dbReference type="Gene3D" id="3.30.900.10">
    <property type="entry name" value="HORMA domain"/>
    <property type="match status" value="1"/>
</dbReference>
<dbReference type="AlphaFoldDB" id="A0A9K3GIF6"/>
<evidence type="ECO:0000313" key="9">
    <source>
        <dbReference type="Proteomes" id="UP000265618"/>
    </source>
</evidence>
<dbReference type="GO" id="GO:0005654">
    <property type="term" value="C:nucleoplasm"/>
    <property type="evidence" value="ECO:0007669"/>
    <property type="project" value="TreeGrafter"/>
</dbReference>
<dbReference type="InterPro" id="IPR036570">
    <property type="entry name" value="HORMA_dom_sf"/>
</dbReference>
<accession>A0A9K3GIF6</accession>
<evidence type="ECO:0000256" key="2">
    <source>
        <dbReference type="ARBA" id="ARBA00010348"/>
    </source>
</evidence>